<dbReference type="Proteomes" id="UP001314170">
    <property type="component" value="Unassembled WGS sequence"/>
</dbReference>
<accession>A0AAV1SQS1</accession>
<sequence>KSYILTHHNNFSFLFSLYNDVISRTNQINRTLLDLLGILFDSHIDGEIREIVDDLSRKMKEAKVKREILELVKISIGISERLGGVKEEE</sequence>
<reference evidence="2 3" key="1">
    <citation type="submission" date="2024-01" db="EMBL/GenBank/DDBJ databases">
        <authorList>
            <person name="Waweru B."/>
        </authorList>
    </citation>
    <scope>NUCLEOTIDE SEQUENCE [LARGE SCALE GENOMIC DNA]</scope>
</reference>
<feature type="domain" description="Centromere/kinetochore protein zw10 N-terminal" evidence="1">
    <location>
        <begin position="2"/>
        <end position="80"/>
    </location>
</feature>
<dbReference type="GO" id="GO:0000775">
    <property type="term" value="C:chromosome, centromeric region"/>
    <property type="evidence" value="ECO:0007669"/>
    <property type="project" value="InterPro"/>
</dbReference>
<dbReference type="GO" id="GO:0005634">
    <property type="term" value="C:nucleus"/>
    <property type="evidence" value="ECO:0007669"/>
    <property type="project" value="InterPro"/>
</dbReference>
<evidence type="ECO:0000259" key="1">
    <source>
        <dbReference type="Pfam" id="PF06248"/>
    </source>
</evidence>
<organism evidence="2 3">
    <name type="scientific">Dovyalis caffra</name>
    <dbReference type="NCBI Taxonomy" id="77055"/>
    <lineage>
        <taxon>Eukaryota</taxon>
        <taxon>Viridiplantae</taxon>
        <taxon>Streptophyta</taxon>
        <taxon>Embryophyta</taxon>
        <taxon>Tracheophyta</taxon>
        <taxon>Spermatophyta</taxon>
        <taxon>Magnoliopsida</taxon>
        <taxon>eudicotyledons</taxon>
        <taxon>Gunneridae</taxon>
        <taxon>Pentapetalae</taxon>
        <taxon>rosids</taxon>
        <taxon>fabids</taxon>
        <taxon>Malpighiales</taxon>
        <taxon>Salicaceae</taxon>
        <taxon>Flacourtieae</taxon>
        <taxon>Dovyalis</taxon>
    </lineage>
</organism>
<dbReference type="GO" id="GO:0000278">
    <property type="term" value="P:mitotic cell cycle"/>
    <property type="evidence" value="ECO:0007669"/>
    <property type="project" value="InterPro"/>
</dbReference>
<protein>
    <recommendedName>
        <fullName evidence="1">Centromere/kinetochore protein zw10 N-terminal domain-containing protein</fullName>
    </recommendedName>
</protein>
<dbReference type="Pfam" id="PF06248">
    <property type="entry name" value="Zw10_N"/>
    <property type="match status" value="1"/>
</dbReference>
<dbReference type="AlphaFoldDB" id="A0AAV1SQS1"/>
<proteinExistence type="predicted"/>
<feature type="non-terminal residue" evidence="2">
    <location>
        <position position="1"/>
    </location>
</feature>
<evidence type="ECO:0000313" key="3">
    <source>
        <dbReference type="Proteomes" id="UP001314170"/>
    </source>
</evidence>
<dbReference type="InterPro" id="IPR009361">
    <property type="entry name" value="Zw10_N"/>
</dbReference>
<gene>
    <name evidence="2" type="ORF">DCAF_LOCUS26162</name>
</gene>
<dbReference type="EMBL" id="CAWUPB010001197">
    <property type="protein sequence ID" value="CAK7355899.1"/>
    <property type="molecule type" value="Genomic_DNA"/>
</dbReference>
<comment type="caution">
    <text evidence="2">The sequence shown here is derived from an EMBL/GenBank/DDBJ whole genome shotgun (WGS) entry which is preliminary data.</text>
</comment>
<keyword evidence="3" id="KW-1185">Reference proteome</keyword>
<evidence type="ECO:0000313" key="2">
    <source>
        <dbReference type="EMBL" id="CAK7355899.1"/>
    </source>
</evidence>
<name>A0AAV1SQS1_9ROSI</name>